<dbReference type="GO" id="GO:0003723">
    <property type="term" value="F:RNA binding"/>
    <property type="evidence" value="ECO:0007669"/>
    <property type="project" value="UniProtKB-UniRule"/>
</dbReference>
<dbReference type="GO" id="GO:0004521">
    <property type="term" value="F:RNA endonuclease activity"/>
    <property type="evidence" value="ECO:0007669"/>
    <property type="project" value="UniProtKB-UniRule"/>
</dbReference>
<dbReference type="SMART" id="SM00471">
    <property type="entry name" value="HDc"/>
    <property type="match status" value="1"/>
</dbReference>
<evidence type="ECO:0000256" key="4">
    <source>
        <dbReference type="ARBA" id="ARBA00022884"/>
    </source>
</evidence>
<dbReference type="Proteomes" id="UP000239250">
    <property type="component" value="Chromosome"/>
</dbReference>
<dbReference type="PANTHER" id="PTHR12826:SF15">
    <property type="entry name" value="RIBONUCLEASE Y"/>
    <property type="match status" value="1"/>
</dbReference>
<dbReference type="PROSITE" id="PS50084">
    <property type="entry name" value="KH_TYPE_1"/>
    <property type="match status" value="1"/>
</dbReference>
<keyword evidence="5" id="KW-0812">Transmembrane</keyword>
<keyword evidence="2 5" id="KW-0255">Endonuclease</keyword>
<dbReference type="SUPFAM" id="SSF54791">
    <property type="entry name" value="Eukaryotic type KH-domain (KH-domain type I)"/>
    <property type="match status" value="1"/>
</dbReference>
<dbReference type="GO" id="GO:0006402">
    <property type="term" value="P:mRNA catabolic process"/>
    <property type="evidence" value="ECO:0007669"/>
    <property type="project" value="UniProtKB-UniRule"/>
</dbReference>
<feature type="transmembrane region" description="Helical" evidence="5">
    <location>
        <begin position="6"/>
        <end position="26"/>
    </location>
</feature>
<dbReference type="Pfam" id="PF00013">
    <property type="entry name" value="KH_1"/>
    <property type="match status" value="1"/>
</dbReference>
<organism evidence="8 9">
    <name type="scientific">Williamsoniiplasma luminosum</name>
    <dbReference type="NCBI Taxonomy" id="214888"/>
    <lineage>
        <taxon>Bacteria</taxon>
        <taxon>Bacillati</taxon>
        <taxon>Mycoplasmatota</taxon>
        <taxon>Mollicutes</taxon>
        <taxon>Entomoplasmatales</taxon>
        <taxon>Williamsoniiplasma</taxon>
    </lineage>
</organism>
<comment type="subcellular location">
    <subcellularLocation>
        <location evidence="5">Cell membrane</location>
        <topology evidence="5">Single-pass membrane protein</topology>
    </subcellularLocation>
</comment>
<keyword evidence="5" id="KW-0472">Membrane</keyword>
<dbReference type="Gene3D" id="1.10.3210.10">
    <property type="entry name" value="Hypothetical protein af1432"/>
    <property type="match status" value="1"/>
</dbReference>
<dbReference type="HAMAP" id="MF_00335">
    <property type="entry name" value="RNase_Y"/>
    <property type="match status" value="1"/>
</dbReference>
<evidence type="ECO:0000256" key="3">
    <source>
        <dbReference type="ARBA" id="ARBA00022801"/>
    </source>
</evidence>
<name>A0A2S0NJR3_9MOLU</name>
<dbReference type="EC" id="3.1.-.-" evidence="5 6"/>
<dbReference type="CDD" id="cd00077">
    <property type="entry name" value="HDc"/>
    <property type="match status" value="1"/>
</dbReference>
<dbReference type="NCBIfam" id="TIGR03319">
    <property type="entry name" value="RNase_Y"/>
    <property type="match status" value="1"/>
</dbReference>
<evidence type="ECO:0000259" key="7">
    <source>
        <dbReference type="PROSITE" id="PS51831"/>
    </source>
</evidence>
<dbReference type="InterPro" id="IPR006675">
    <property type="entry name" value="HDIG_dom"/>
</dbReference>
<reference evidence="9" key="1">
    <citation type="submission" date="2018-02" db="EMBL/GenBank/DDBJ databases">
        <title>Firefly genomes illuminate parallel origins of bioluminescence in beetles.</title>
        <authorList>
            <person name="Fallon T.R."/>
            <person name="Lower S.E.S."/>
            <person name="Behringer M."/>
            <person name="Weng J.-K."/>
        </authorList>
    </citation>
    <scope>NUCLEOTIDE SEQUENCE [LARGE SCALE GENOMIC DNA]</scope>
</reference>
<evidence type="ECO:0000256" key="2">
    <source>
        <dbReference type="ARBA" id="ARBA00022759"/>
    </source>
</evidence>
<dbReference type="SMART" id="SM00322">
    <property type="entry name" value="KH"/>
    <property type="match status" value="1"/>
</dbReference>
<keyword evidence="3 5" id="KW-0378">Hydrolase</keyword>
<dbReference type="NCBIfam" id="TIGR00277">
    <property type="entry name" value="HDIG"/>
    <property type="match status" value="1"/>
</dbReference>
<evidence type="ECO:0000313" key="8">
    <source>
        <dbReference type="EMBL" id="AVP49247.1"/>
    </source>
</evidence>
<dbReference type="InterPro" id="IPR004087">
    <property type="entry name" value="KH_dom"/>
</dbReference>
<dbReference type="AlphaFoldDB" id="A0A2S0NJR3"/>
<evidence type="ECO:0000256" key="1">
    <source>
        <dbReference type="ARBA" id="ARBA00022722"/>
    </source>
</evidence>
<keyword evidence="1 5" id="KW-0540">Nuclease</keyword>
<accession>A0A2S0NJR3</accession>
<sequence length="503" mass="56952">MTEKIIIGLLSFFLIVAIGLILWIYISKSRKKTLENIKKEAKQERKNIISNAYRDISEMKISFQREREVKIHEMELIKNRILLKEDVLDKDQEILKIRQARLDGYEIALEKRSQEYDFKISEVITSLEVISGYSKEEAKQYLIEQVKQRSKLEINTFLKNAKLEAYNKAKDVGANILVEAMEKFVTNVVNEKTTNLIRLPNDEIKGRIIGKDGRNIKAFEQFGGVDIIIDETPEVVTVSSFNPIRREIATKTLEKLILDGRIQPSRIEHELLKQKEELDEIILETGQKTVQELGILDMDIELVKLIGRLKYRTSYGQNVLIHCIEVAKLSGSIAAELGLNIKDAIRGGLLHDIGKAVDFEIEGNHTALGIGKATLYGENEVVINAIAAHHEEVPKTSLISAIVSIADSMSAARPGARNNSVDEFFKRMSTLEKVITKLTGVDKVYALQSGRQIRVIVDPNLVGDNDMANLIEEIREQIMNNVTIPGEITITIIRETREIKIIK</sequence>
<dbReference type="InterPro" id="IPR036612">
    <property type="entry name" value="KH_dom_type_1_sf"/>
</dbReference>
<dbReference type="InterPro" id="IPR022711">
    <property type="entry name" value="RNase_Y_N"/>
</dbReference>
<gene>
    <name evidence="5 8" type="primary">rny</name>
    <name evidence="8" type="ORF">C5T88_01465</name>
</gene>
<dbReference type="InterPro" id="IPR003607">
    <property type="entry name" value="HD/PDEase_dom"/>
</dbReference>
<dbReference type="SUPFAM" id="SSF109604">
    <property type="entry name" value="HD-domain/PDEase-like"/>
    <property type="match status" value="1"/>
</dbReference>
<keyword evidence="4 5" id="KW-0694">RNA-binding</keyword>
<dbReference type="PANTHER" id="PTHR12826">
    <property type="entry name" value="RIBONUCLEASE Y"/>
    <property type="match status" value="1"/>
</dbReference>
<dbReference type="InterPro" id="IPR004088">
    <property type="entry name" value="KH_dom_type_1"/>
</dbReference>
<evidence type="ECO:0000256" key="6">
    <source>
        <dbReference type="NCBIfam" id="TIGR03319"/>
    </source>
</evidence>
<evidence type="ECO:0000313" key="9">
    <source>
        <dbReference type="Proteomes" id="UP000239250"/>
    </source>
</evidence>
<dbReference type="PROSITE" id="PS51831">
    <property type="entry name" value="HD"/>
    <property type="match status" value="1"/>
</dbReference>
<dbReference type="EMBL" id="CP027019">
    <property type="protein sequence ID" value="AVP49247.1"/>
    <property type="molecule type" value="Genomic_DNA"/>
</dbReference>
<feature type="domain" description="HD" evidence="7">
    <location>
        <begin position="319"/>
        <end position="412"/>
    </location>
</feature>
<dbReference type="Pfam" id="PF12072">
    <property type="entry name" value="RNase_Y_N"/>
    <property type="match status" value="1"/>
</dbReference>
<dbReference type="RefSeq" id="WP_303662582.1">
    <property type="nucleotide sequence ID" value="NZ_CP027019.1"/>
</dbReference>
<keyword evidence="5" id="KW-1133">Transmembrane helix</keyword>
<dbReference type="CDD" id="cd22431">
    <property type="entry name" value="KH-I_RNaseY"/>
    <property type="match status" value="1"/>
</dbReference>
<keyword evidence="5" id="KW-1003">Cell membrane</keyword>
<comment type="similarity">
    <text evidence="5">Belongs to the RNase Y family.</text>
</comment>
<dbReference type="Pfam" id="PF01966">
    <property type="entry name" value="HD"/>
    <property type="match status" value="1"/>
</dbReference>
<dbReference type="InterPro" id="IPR006674">
    <property type="entry name" value="HD_domain"/>
</dbReference>
<dbReference type="GO" id="GO:0016787">
    <property type="term" value="F:hydrolase activity"/>
    <property type="evidence" value="ECO:0007669"/>
    <property type="project" value="UniProtKB-KW"/>
</dbReference>
<comment type="function">
    <text evidence="5">Endoribonuclease that initiates mRNA decay.</text>
</comment>
<dbReference type="GO" id="GO:0005886">
    <property type="term" value="C:plasma membrane"/>
    <property type="evidence" value="ECO:0007669"/>
    <property type="project" value="UniProtKB-SubCell"/>
</dbReference>
<proteinExistence type="inferred from homology"/>
<protein>
    <recommendedName>
        <fullName evidence="5 6">Ribonuclease Y</fullName>
        <shortName evidence="5">RNase Y</shortName>
        <ecNumber evidence="5 6">3.1.-.-</ecNumber>
    </recommendedName>
</protein>
<evidence type="ECO:0000256" key="5">
    <source>
        <dbReference type="HAMAP-Rule" id="MF_00335"/>
    </source>
</evidence>
<dbReference type="InterPro" id="IPR017705">
    <property type="entry name" value="Ribonuclease_Y"/>
</dbReference>